<dbReference type="PROSITE" id="PS51186">
    <property type="entry name" value="GNAT"/>
    <property type="match status" value="1"/>
</dbReference>
<organism evidence="2 3">
    <name type="scientific">Pendulispora albinea</name>
    <dbReference type="NCBI Taxonomy" id="2741071"/>
    <lineage>
        <taxon>Bacteria</taxon>
        <taxon>Pseudomonadati</taxon>
        <taxon>Myxococcota</taxon>
        <taxon>Myxococcia</taxon>
        <taxon>Myxococcales</taxon>
        <taxon>Sorangiineae</taxon>
        <taxon>Pendulisporaceae</taxon>
        <taxon>Pendulispora</taxon>
    </lineage>
</organism>
<dbReference type="InterPro" id="IPR000182">
    <property type="entry name" value="GNAT_dom"/>
</dbReference>
<dbReference type="GO" id="GO:0016746">
    <property type="term" value="F:acyltransferase activity"/>
    <property type="evidence" value="ECO:0007669"/>
    <property type="project" value="UniProtKB-KW"/>
</dbReference>
<evidence type="ECO:0000313" key="2">
    <source>
        <dbReference type="EMBL" id="WXB11338.1"/>
    </source>
</evidence>
<proteinExistence type="predicted"/>
<keyword evidence="2" id="KW-0012">Acyltransferase</keyword>
<gene>
    <name evidence="2" type="ORF">LZC94_26135</name>
</gene>
<reference evidence="2 3" key="1">
    <citation type="submission" date="2021-12" db="EMBL/GenBank/DDBJ databases">
        <title>Discovery of the Pendulisporaceae a myxobacterial family with distinct sporulation behavior and unique specialized metabolism.</title>
        <authorList>
            <person name="Garcia R."/>
            <person name="Popoff A."/>
            <person name="Bader C.D."/>
            <person name="Loehr J."/>
            <person name="Walesch S."/>
            <person name="Walt C."/>
            <person name="Boldt J."/>
            <person name="Bunk B."/>
            <person name="Haeckl F.J.F.P.J."/>
            <person name="Gunesch A.P."/>
            <person name="Birkelbach J."/>
            <person name="Nuebel U."/>
            <person name="Pietschmann T."/>
            <person name="Bach T."/>
            <person name="Mueller R."/>
        </authorList>
    </citation>
    <scope>NUCLEOTIDE SEQUENCE [LARGE SCALE GENOMIC DNA]</scope>
    <source>
        <strain evidence="2 3">MSr11954</strain>
    </source>
</reference>
<dbReference type="SUPFAM" id="SSF55729">
    <property type="entry name" value="Acyl-CoA N-acyltransferases (Nat)"/>
    <property type="match status" value="1"/>
</dbReference>
<dbReference type="CDD" id="cd04301">
    <property type="entry name" value="NAT_SF"/>
    <property type="match status" value="1"/>
</dbReference>
<feature type="domain" description="N-acetyltransferase" evidence="1">
    <location>
        <begin position="3"/>
        <end position="189"/>
    </location>
</feature>
<keyword evidence="2" id="KW-0808">Transferase</keyword>
<name>A0ABZ2LN76_9BACT</name>
<accession>A0ABZ2LN76</accession>
<dbReference type="EMBL" id="CP089984">
    <property type="protein sequence ID" value="WXB11338.1"/>
    <property type="molecule type" value="Genomic_DNA"/>
</dbReference>
<dbReference type="InterPro" id="IPR016181">
    <property type="entry name" value="Acyl_CoA_acyltransferase"/>
</dbReference>
<evidence type="ECO:0000313" key="3">
    <source>
        <dbReference type="Proteomes" id="UP001370348"/>
    </source>
</evidence>
<dbReference type="RefSeq" id="WP_394820955.1">
    <property type="nucleotide sequence ID" value="NZ_CP089984.1"/>
</dbReference>
<dbReference type="Proteomes" id="UP001370348">
    <property type="component" value="Chromosome"/>
</dbReference>
<sequence length="194" mass="21561">MTFEVVPLDRAHVDGWAALFEACHCACYCRYWHFSGTTNAWLERSAFSPEVSREEQVRALEAGDPSARGLVAVAVPDKVVGWIKVAPRAAVPKLRKGRVYGALDLGSDDGVYSIACFLVHPEHRRKGVARALVEAAEGAVRAWGGRAIEAYPRRSGELLRDEEVWMGPERIYIDAGYTHFAGEAPYPVYRKQLD</sequence>
<evidence type="ECO:0000259" key="1">
    <source>
        <dbReference type="PROSITE" id="PS51186"/>
    </source>
</evidence>
<dbReference type="Gene3D" id="3.40.630.30">
    <property type="match status" value="1"/>
</dbReference>
<dbReference type="EC" id="2.3.1.-" evidence="2"/>
<dbReference type="Pfam" id="PF00583">
    <property type="entry name" value="Acetyltransf_1"/>
    <property type="match status" value="1"/>
</dbReference>
<keyword evidence="3" id="KW-1185">Reference proteome</keyword>
<protein>
    <submittedName>
        <fullName evidence="2">GNAT family N-acetyltransferase</fullName>
        <ecNumber evidence="2">2.3.1.-</ecNumber>
    </submittedName>
</protein>